<dbReference type="PANTHER" id="PTHR46121:SF1">
    <property type="entry name" value="STARD3 N-TERMINAL-LIKE PROTEIN"/>
    <property type="match status" value="1"/>
</dbReference>
<protein>
    <submittedName>
        <fullName evidence="3">StAR-related lipid transfer protein 3</fullName>
    </submittedName>
</protein>
<accession>A0A6A4X7K8</accession>
<keyword evidence="4" id="KW-1185">Reference proteome</keyword>
<sequence length="315" mass="34969">MAGGLMPVVSRLLAAGCPSAIKTVRAGLMVANSPYCTTLTGEFNGRTTLTGESSETQTDSPYCTTLRDFADPSKLKSLFPRPGADSFGQSLSPQLPPAAKPAQKRLTKEELALQAQAEAALEQAFSILQADDWRRVDTQDGDELCVRTAGGRNVWKYKTVVSCSPEKFAQEVIHNCTNCPSWNKTIKKCQIHEVSDGVEILRQETKELLGGLVSQREFVNVRRRGRRGQMHYSAMASIDHSAFPESDRYVRAQLFPTVFTVRPCADSPDRCIVEGTFNYDLKLRLVPLRVIEGATFSAWRQLRTQLLRCAEHVRA</sequence>
<dbReference type="GO" id="GO:0140284">
    <property type="term" value="C:endoplasmic reticulum-endosome membrane contact site"/>
    <property type="evidence" value="ECO:0007669"/>
    <property type="project" value="TreeGrafter"/>
</dbReference>
<dbReference type="OrthoDB" id="74575at2759"/>
<name>A0A6A4X7K8_AMPAM</name>
<dbReference type="GO" id="GO:0099044">
    <property type="term" value="P:vesicle tethering to endoplasmic reticulum"/>
    <property type="evidence" value="ECO:0007669"/>
    <property type="project" value="TreeGrafter"/>
</dbReference>
<dbReference type="EMBL" id="VIIS01000319">
    <property type="protein sequence ID" value="KAF0310322.1"/>
    <property type="molecule type" value="Genomic_DNA"/>
</dbReference>
<organism evidence="3 4">
    <name type="scientific">Amphibalanus amphitrite</name>
    <name type="common">Striped barnacle</name>
    <name type="synonym">Balanus amphitrite</name>
    <dbReference type="NCBI Taxonomy" id="1232801"/>
    <lineage>
        <taxon>Eukaryota</taxon>
        <taxon>Metazoa</taxon>
        <taxon>Ecdysozoa</taxon>
        <taxon>Arthropoda</taxon>
        <taxon>Crustacea</taxon>
        <taxon>Multicrustacea</taxon>
        <taxon>Cirripedia</taxon>
        <taxon>Thoracica</taxon>
        <taxon>Thoracicalcarea</taxon>
        <taxon>Balanomorpha</taxon>
        <taxon>Balanoidea</taxon>
        <taxon>Balanidae</taxon>
        <taxon>Amphibalaninae</taxon>
        <taxon>Amphibalanus</taxon>
    </lineage>
</organism>
<dbReference type="GO" id="GO:0005765">
    <property type="term" value="C:lysosomal membrane"/>
    <property type="evidence" value="ECO:0007669"/>
    <property type="project" value="TreeGrafter"/>
</dbReference>
<dbReference type="SMART" id="SM00234">
    <property type="entry name" value="START"/>
    <property type="match status" value="1"/>
</dbReference>
<feature type="domain" description="START" evidence="1">
    <location>
        <begin position="133"/>
        <end position="315"/>
    </location>
</feature>
<gene>
    <name evidence="3" type="primary">stard3_1</name>
    <name evidence="2" type="synonym">stard3_0</name>
    <name evidence="2" type="ORF">FJT64_018640</name>
    <name evidence="3" type="ORF">FJT64_018658</name>
</gene>
<proteinExistence type="predicted"/>
<evidence type="ECO:0000313" key="2">
    <source>
        <dbReference type="EMBL" id="KAF0310303.1"/>
    </source>
</evidence>
<dbReference type="InterPro" id="IPR023393">
    <property type="entry name" value="START-like_dom_sf"/>
</dbReference>
<dbReference type="EMBL" id="VIIS01000319">
    <property type="protein sequence ID" value="KAF0310303.1"/>
    <property type="molecule type" value="Genomic_DNA"/>
</dbReference>
<dbReference type="InterPro" id="IPR002913">
    <property type="entry name" value="START_lipid-bd_dom"/>
</dbReference>
<dbReference type="GO" id="GO:0030301">
    <property type="term" value="P:cholesterol transport"/>
    <property type="evidence" value="ECO:0007669"/>
    <property type="project" value="TreeGrafter"/>
</dbReference>
<dbReference type="GO" id="GO:0015485">
    <property type="term" value="F:cholesterol binding"/>
    <property type="evidence" value="ECO:0007669"/>
    <property type="project" value="TreeGrafter"/>
</dbReference>
<dbReference type="InterPro" id="IPR051869">
    <property type="entry name" value="STARD3"/>
</dbReference>
<dbReference type="SUPFAM" id="SSF55961">
    <property type="entry name" value="Bet v1-like"/>
    <property type="match status" value="1"/>
</dbReference>
<dbReference type="GO" id="GO:0005789">
    <property type="term" value="C:endoplasmic reticulum membrane"/>
    <property type="evidence" value="ECO:0007669"/>
    <property type="project" value="TreeGrafter"/>
</dbReference>
<dbReference type="Pfam" id="PF01852">
    <property type="entry name" value="START"/>
    <property type="match status" value="1"/>
</dbReference>
<evidence type="ECO:0000259" key="1">
    <source>
        <dbReference type="PROSITE" id="PS50848"/>
    </source>
</evidence>
<dbReference type="Gene3D" id="3.30.530.20">
    <property type="match status" value="1"/>
</dbReference>
<dbReference type="PANTHER" id="PTHR46121">
    <property type="entry name" value="STEROIDOGENIC ACUTE REGULATORY PROTEIN-LIKE"/>
    <property type="match status" value="1"/>
</dbReference>
<dbReference type="Proteomes" id="UP000440578">
    <property type="component" value="Unassembled WGS sequence"/>
</dbReference>
<dbReference type="AlphaFoldDB" id="A0A6A4X7K8"/>
<dbReference type="PROSITE" id="PS50848">
    <property type="entry name" value="START"/>
    <property type="match status" value="1"/>
</dbReference>
<reference evidence="3 4" key="1">
    <citation type="submission" date="2019-07" db="EMBL/GenBank/DDBJ databases">
        <title>Draft genome assembly of a fouling barnacle, Amphibalanus amphitrite (Darwin, 1854): The first reference genome for Thecostraca.</title>
        <authorList>
            <person name="Kim W."/>
        </authorList>
    </citation>
    <scope>NUCLEOTIDE SEQUENCE [LARGE SCALE GENOMIC DNA]</scope>
    <source>
        <strain evidence="3">SNU_AA5</strain>
        <tissue evidence="3">Soma without cirri and trophi</tissue>
    </source>
</reference>
<evidence type="ECO:0000313" key="4">
    <source>
        <dbReference type="Proteomes" id="UP000440578"/>
    </source>
</evidence>
<evidence type="ECO:0000313" key="3">
    <source>
        <dbReference type="EMBL" id="KAF0310322.1"/>
    </source>
</evidence>
<dbReference type="GO" id="GO:0031902">
    <property type="term" value="C:late endosome membrane"/>
    <property type="evidence" value="ECO:0007669"/>
    <property type="project" value="TreeGrafter"/>
</dbReference>
<comment type="caution">
    <text evidence="3">The sequence shown here is derived from an EMBL/GenBank/DDBJ whole genome shotgun (WGS) entry which is preliminary data.</text>
</comment>